<sequence>MNLETIQKQVIELLQEHIGSKAILSPETNLQDDFGIDSIEMVDIAIKLEKTFGIALPAEQFRHCTTVSDIVQFVVQARQGIAQESERSA</sequence>
<dbReference type="GO" id="GO:0000036">
    <property type="term" value="F:acyl carrier activity"/>
    <property type="evidence" value="ECO:0007669"/>
    <property type="project" value="TreeGrafter"/>
</dbReference>
<gene>
    <name evidence="8" type="ORF">EI42_06228</name>
</gene>
<name>A0A326TSW8_THEHA</name>
<dbReference type="Gene3D" id="1.10.1200.10">
    <property type="entry name" value="ACP-like"/>
    <property type="match status" value="1"/>
</dbReference>
<evidence type="ECO:0000256" key="1">
    <source>
        <dbReference type="ARBA" id="ARBA00022450"/>
    </source>
</evidence>
<accession>A0A326TSW8</accession>
<keyword evidence="4" id="KW-0276">Fatty acid metabolism</keyword>
<evidence type="ECO:0000256" key="4">
    <source>
        <dbReference type="ARBA" id="ARBA00022832"/>
    </source>
</evidence>
<dbReference type="Proteomes" id="UP000248806">
    <property type="component" value="Unassembled WGS sequence"/>
</dbReference>
<evidence type="ECO:0000259" key="7">
    <source>
        <dbReference type="PROSITE" id="PS50075"/>
    </source>
</evidence>
<keyword evidence="1" id="KW-0596">Phosphopantetheine</keyword>
<keyword evidence="9" id="KW-1185">Reference proteome</keyword>
<keyword evidence="6" id="KW-0275">Fatty acid biosynthesis</keyword>
<dbReference type="GO" id="GO:0009245">
    <property type="term" value="P:lipid A biosynthetic process"/>
    <property type="evidence" value="ECO:0007669"/>
    <property type="project" value="TreeGrafter"/>
</dbReference>
<evidence type="ECO:0000313" key="8">
    <source>
        <dbReference type="EMBL" id="PZW18311.1"/>
    </source>
</evidence>
<dbReference type="PROSITE" id="PS50075">
    <property type="entry name" value="CARRIER"/>
    <property type="match status" value="1"/>
</dbReference>
<feature type="domain" description="Carrier" evidence="7">
    <location>
        <begin position="1"/>
        <end position="78"/>
    </location>
</feature>
<evidence type="ECO:0000313" key="9">
    <source>
        <dbReference type="Proteomes" id="UP000248806"/>
    </source>
</evidence>
<dbReference type="InterPro" id="IPR036736">
    <property type="entry name" value="ACP-like_sf"/>
</dbReference>
<dbReference type="EMBL" id="QKUF01000053">
    <property type="protein sequence ID" value="PZW18311.1"/>
    <property type="molecule type" value="Genomic_DNA"/>
</dbReference>
<proteinExistence type="predicted"/>
<dbReference type="RefSeq" id="WP_170143036.1">
    <property type="nucleotide sequence ID" value="NZ_BIFX01000003.1"/>
</dbReference>
<dbReference type="GO" id="GO:0000035">
    <property type="term" value="F:acyl binding"/>
    <property type="evidence" value="ECO:0007669"/>
    <property type="project" value="TreeGrafter"/>
</dbReference>
<dbReference type="SUPFAM" id="SSF47336">
    <property type="entry name" value="ACP-like"/>
    <property type="match status" value="1"/>
</dbReference>
<dbReference type="PANTHER" id="PTHR20863:SF76">
    <property type="entry name" value="CARRIER DOMAIN-CONTAINING PROTEIN"/>
    <property type="match status" value="1"/>
</dbReference>
<evidence type="ECO:0000256" key="3">
    <source>
        <dbReference type="ARBA" id="ARBA00022553"/>
    </source>
</evidence>
<protein>
    <submittedName>
        <fullName evidence="8">Acyl carrier protein</fullName>
    </submittedName>
</protein>
<evidence type="ECO:0000256" key="6">
    <source>
        <dbReference type="ARBA" id="ARBA00023160"/>
    </source>
</evidence>
<dbReference type="GO" id="GO:0016020">
    <property type="term" value="C:membrane"/>
    <property type="evidence" value="ECO:0007669"/>
    <property type="project" value="GOC"/>
</dbReference>
<dbReference type="InterPro" id="IPR009081">
    <property type="entry name" value="PP-bd_ACP"/>
</dbReference>
<reference evidence="8 9" key="1">
    <citation type="submission" date="2018-06" db="EMBL/GenBank/DDBJ databases">
        <title>Genomic Encyclopedia of Archaeal and Bacterial Type Strains, Phase II (KMG-II): from individual species to whole genera.</title>
        <authorList>
            <person name="Goeker M."/>
        </authorList>
    </citation>
    <scope>NUCLEOTIDE SEQUENCE [LARGE SCALE GENOMIC DNA]</scope>
    <source>
        <strain evidence="8 9">ATCC BAA-1881</strain>
    </source>
</reference>
<dbReference type="Pfam" id="PF00550">
    <property type="entry name" value="PP-binding"/>
    <property type="match status" value="1"/>
</dbReference>
<keyword evidence="2" id="KW-0444">Lipid biosynthesis</keyword>
<evidence type="ECO:0000256" key="5">
    <source>
        <dbReference type="ARBA" id="ARBA00023098"/>
    </source>
</evidence>
<keyword evidence="5" id="KW-0443">Lipid metabolism</keyword>
<comment type="caution">
    <text evidence="8">The sequence shown here is derived from an EMBL/GenBank/DDBJ whole genome shotgun (WGS) entry which is preliminary data.</text>
</comment>
<dbReference type="PANTHER" id="PTHR20863">
    <property type="entry name" value="ACYL CARRIER PROTEIN"/>
    <property type="match status" value="1"/>
</dbReference>
<dbReference type="GO" id="GO:0005829">
    <property type="term" value="C:cytosol"/>
    <property type="evidence" value="ECO:0007669"/>
    <property type="project" value="TreeGrafter"/>
</dbReference>
<dbReference type="AlphaFoldDB" id="A0A326TSW8"/>
<evidence type="ECO:0000256" key="2">
    <source>
        <dbReference type="ARBA" id="ARBA00022516"/>
    </source>
</evidence>
<keyword evidence="3" id="KW-0597">Phosphoprotein</keyword>
<dbReference type="InterPro" id="IPR003231">
    <property type="entry name" value="ACP"/>
</dbReference>
<organism evidence="8 9">
    <name type="scientific">Thermosporothrix hazakensis</name>
    <dbReference type="NCBI Taxonomy" id="644383"/>
    <lineage>
        <taxon>Bacteria</taxon>
        <taxon>Bacillati</taxon>
        <taxon>Chloroflexota</taxon>
        <taxon>Ktedonobacteria</taxon>
        <taxon>Ktedonobacterales</taxon>
        <taxon>Thermosporotrichaceae</taxon>
        <taxon>Thermosporothrix</taxon>
    </lineage>
</organism>